<dbReference type="EMBL" id="AGNL01040608">
    <property type="protein sequence ID" value="EJK52000.1"/>
    <property type="molecule type" value="Genomic_DNA"/>
</dbReference>
<evidence type="ECO:0000313" key="3">
    <source>
        <dbReference type="Proteomes" id="UP000266841"/>
    </source>
</evidence>
<accession>K0RFG5</accession>
<name>K0RFG5_THAOC</name>
<dbReference type="AlphaFoldDB" id="K0RFG5"/>
<feature type="region of interest" description="Disordered" evidence="1">
    <location>
        <begin position="15"/>
        <end position="38"/>
    </location>
</feature>
<evidence type="ECO:0000256" key="1">
    <source>
        <dbReference type="SAM" id="MobiDB-lite"/>
    </source>
</evidence>
<comment type="caution">
    <text evidence="2">The sequence shown here is derived from an EMBL/GenBank/DDBJ whole genome shotgun (WGS) entry which is preliminary data.</text>
</comment>
<keyword evidence="3" id="KW-1185">Reference proteome</keyword>
<reference evidence="2 3" key="1">
    <citation type="journal article" date="2012" name="Genome Biol.">
        <title>Genome and low-iron response of an oceanic diatom adapted to chronic iron limitation.</title>
        <authorList>
            <person name="Lommer M."/>
            <person name="Specht M."/>
            <person name="Roy A.S."/>
            <person name="Kraemer L."/>
            <person name="Andreson R."/>
            <person name="Gutowska M.A."/>
            <person name="Wolf J."/>
            <person name="Bergner S.V."/>
            <person name="Schilhabel M.B."/>
            <person name="Klostermeier U.C."/>
            <person name="Beiko R.G."/>
            <person name="Rosenstiel P."/>
            <person name="Hippler M."/>
            <person name="Laroche J."/>
        </authorList>
    </citation>
    <scope>NUCLEOTIDE SEQUENCE [LARGE SCALE GENOMIC DNA]</scope>
    <source>
        <strain evidence="2 3">CCMP1005</strain>
    </source>
</reference>
<organism evidence="2 3">
    <name type="scientific">Thalassiosira oceanica</name>
    <name type="common">Marine diatom</name>
    <dbReference type="NCBI Taxonomy" id="159749"/>
    <lineage>
        <taxon>Eukaryota</taxon>
        <taxon>Sar</taxon>
        <taxon>Stramenopiles</taxon>
        <taxon>Ochrophyta</taxon>
        <taxon>Bacillariophyta</taxon>
        <taxon>Coscinodiscophyceae</taxon>
        <taxon>Thalassiosirophycidae</taxon>
        <taxon>Thalassiosirales</taxon>
        <taxon>Thalassiosiraceae</taxon>
        <taxon>Thalassiosira</taxon>
    </lineage>
</organism>
<feature type="compositionally biased region" description="Basic and acidic residues" evidence="1">
    <location>
        <begin position="26"/>
        <end position="37"/>
    </location>
</feature>
<dbReference type="Proteomes" id="UP000266841">
    <property type="component" value="Unassembled WGS sequence"/>
</dbReference>
<proteinExistence type="predicted"/>
<protein>
    <submittedName>
        <fullName evidence="2">Uncharacterized protein</fullName>
    </submittedName>
</protein>
<sequence length="107" mass="11763">MESCAPSQARAAALLLSSPDAMTPRRGADAESLDRKTAQCSAAPTATAHLGDAINANKEAHWAWRSRLTLRTSHLFDSGRNNHLLLIRLILAISKKSKKLYFIVEEH</sequence>
<evidence type="ECO:0000313" key="2">
    <source>
        <dbReference type="EMBL" id="EJK52000.1"/>
    </source>
</evidence>
<gene>
    <name evidence="2" type="ORF">THAOC_28775</name>
</gene>